<dbReference type="Proteomes" id="UP000189580">
    <property type="component" value="Chromosome b"/>
</dbReference>
<dbReference type="EMBL" id="CP014503">
    <property type="protein sequence ID" value="ANB15824.1"/>
    <property type="molecule type" value="Genomic_DNA"/>
</dbReference>
<name>A0A167FXC2_9ASCO</name>
<protein>
    <submittedName>
        <fullName evidence="3">Ipi1p</fullName>
    </submittedName>
</protein>
<proteinExistence type="predicted"/>
<evidence type="ECO:0000256" key="1">
    <source>
        <dbReference type="SAM" id="MobiDB-lite"/>
    </source>
</evidence>
<dbReference type="KEGG" id="slb:AWJ20_3468"/>
<dbReference type="OrthoDB" id="361362at2759"/>
<keyword evidence="4" id="KW-1185">Reference proteome</keyword>
<dbReference type="GeneID" id="30035493"/>
<accession>A0A167FXC2</accession>
<evidence type="ECO:0000313" key="3">
    <source>
        <dbReference type="EMBL" id="ANB15824.1"/>
    </source>
</evidence>
<reference evidence="3 4" key="1">
    <citation type="submission" date="2016-02" db="EMBL/GenBank/DDBJ databases">
        <title>Complete genome sequence and transcriptome regulation of the pentose utilising yeast Sugiyamaella lignohabitans.</title>
        <authorList>
            <person name="Bellasio M."/>
            <person name="Peymann A."/>
            <person name="Valli M."/>
            <person name="Sipitzky M."/>
            <person name="Graf A."/>
            <person name="Sauer M."/>
            <person name="Marx H."/>
            <person name="Mattanovich D."/>
        </authorList>
    </citation>
    <scope>NUCLEOTIDE SEQUENCE [LARGE SCALE GENOMIC DNA]</scope>
    <source>
        <strain evidence="3 4">CBS 10342</strain>
    </source>
</reference>
<dbReference type="InterPro" id="IPR024679">
    <property type="entry name" value="Ipi1_N"/>
</dbReference>
<evidence type="ECO:0000259" key="2">
    <source>
        <dbReference type="Pfam" id="PF12333"/>
    </source>
</evidence>
<sequence length="232" mass="25176">MSSHSPFIMLYVHSAMTHITPEIRAQSTDFLNILLETVPEQVSRLSWAKTLKCFFPLLGWPLEDEKKTSSGPKHPGTTISSASVTTGLSFGASAAKTKLAHIMSLDKLLNIGLDEALDSASDNLPPFHHPETAKFLLPIRSGPYATLGLFSRSTGIGGTNSSTSQHSTRSSTPISESTDVFTVTEDVESRCGLVKTVYYKSLTRGLENTVKEAGQVGRVSSNMLKFLEQRVS</sequence>
<dbReference type="RefSeq" id="XP_018738301.1">
    <property type="nucleotide sequence ID" value="XM_018880486.1"/>
</dbReference>
<gene>
    <name evidence="3" type="primary">IPI1</name>
    <name evidence="3" type="ORF">AWJ20_3468</name>
</gene>
<dbReference type="AlphaFoldDB" id="A0A167FXC2"/>
<evidence type="ECO:0000313" key="4">
    <source>
        <dbReference type="Proteomes" id="UP000189580"/>
    </source>
</evidence>
<dbReference type="Pfam" id="PF12333">
    <property type="entry name" value="Ipi1_N"/>
    <property type="match status" value="1"/>
</dbReference>
<feature type="region of interest" description="Disordered" evidence="1">
    <location>
        <begin position="157"/>
        <end position="176"/>
    </location>
</feature>
<organism evidence="3 4">
    <name type="scientific">Sugiyamaella lignohabitans</name>
    <dbReference type="NCBI Taxonomy" id="796027"/>
    <lineage>
        <taxon>Eukaryota</taxon>
        <taxon>Fungi</taxon>
        <taxon>Dikarya</taxon>
        <taxon>Ascomycota</taxon>
        <taxon>Saccharomycotina</taxon>
        <taxon>Dipodascomycetes</taxon>
        <taxon>Dipodascales</taxon>
        <taxon>Trichomonascaceae</taxon>
        <taxon>Sugiyamaella</taxon>
    </lineage>
</organism>
<feature type="domain" description="Pre-rRNA-processing protein Ipi1 N-terminal" evidence="2">
    <location>
        <begin position="2"/>
        <end position="109"/>
    </location>
</feature>
<feature type="compositionally biased region" description="Low complexity" evidence="1">
    <location>
        <begin position="157"/>
        <end position="172"/>
    </location>
</feature>